<dbReference type="PANTHER" id="PTHR47074:SF11">
    <property type="entry name" value="REVERSE TRANSCRIPTASE-LIKE PROTEIN"/>
    <property type="match status" value="1"/>
</dbReference>
<dbReference type="InParanoid" id="A0A200R7V7"/>
<dbReference type="PANTHER" id="PTHR47074">
    <property type="entry name" value="BNAC02G40300D PROTEIN"/>
    <property type="match status" value="1"/>
</dbReference>
<dbReference type="InterPro" id="IPR044730">
    <property type="entry name" value="RNase_H-like_dom_plant"/>
</dbReference>
<dbReference type="InterPro" id="IPR002156">
    <property type="entry name" value="RNaseH_domain"/>
</dbReference>
<feature type="domain" description="RNase H type-1" evidence="1">
    <location>
        <begin position="112"/>
        <end position="232"/>
    </location>
</feature>
<reference evidence="2 3" key="1">
    <citation type="journal article" date="2017" name="Mol. Plant">
        <title>The Genome of Medicinal Plant Macleaya cordata Provides New Insights into Benzylisoquinoline Alkaloids Metabolism.</title>
        <authorList>
            <person name="Liu X."/>
            <person name="Liu Y."/>
            <person name="Huang P."/>
            <person name="Ma Y."/>
            <person name="Qing Z."/>
            <person name="Tang Q."/>
            <person name="Cao H."/>
            <person name="Cheng P."/>
            <person name="Zheng Y."/>
            <person name="Yuan Z."/>
            <person name="Zhou Y."/>
            <person name="Liu J."/>
            <person name="Tang Z."/>
            <person name="Zhuo Y."/>
            <person name="Zhang Y."/>
            <person name="Yu L."/>
            <person name="Huang J."/>
            <person name="Yang P."/>
            <person name="Peng Q."/>
            <person name="Zhang J."/>
            <person name="Jiang W."/>
            <person name="Zhang Z."/>
            <person name="Lin K."/>
            <person name="Ro D.K."/>
            <person name="Chen X."/>
            <person name="Xiong X."/>
            <person name="Shang Y."/>
            <person name="Huang S."/>
            <person name="Zeng J."/>
        </authorList>
    </citation>
    <scope>NUCLEOTIDE SEQUENCE [LARGE SCALE GENOMIC DNA]</scope>
    <source>
        <strain evidence="3">cv. BLH2017</strain>
        <tissue evidence="2">Root</tissue>
    </source>
</reference>
<proteinExistence type="predicted"/>
<name>A0A200R7V7_MACCD</name>
<dbReference type="GO" id="GO:0004523">
    <property type="term" value="F:RNA-DNA hybrid ribonuclease activity"/>
    <property type="evidence" value="ECO:0007669"/>
    <property type="project" value="InterPro"/>
</dbReference>
<evidence type="ECO:0000259" key="1">
    <source>
        <dbReference type="Pfam" id="PF13456"/>
    </source>
</evidence>
<dbReference type="Proteomes" id="UP000195402">
    <property type="component" value="Unassembled WGS sequence"/>
</dbReference>
<dbReference type="InterPro" id="IPR012337">
    <property type="entry name" value="RNaseH-like_sf"/>
</dbReference>
<dbReference type="SUPFAM" id="SSF53098">
    <property type="entry name" value="Ribonuclease H-like"/>
    <property type="match status" value="1"/>
</dbReference>
<dbReference type="EMBL" id="MVGT01000414">
    <property type="protein sequence ID" value="OVA18814.1"/>
    <property type="molecule type" value="Genomic_DNA"/>
</dbReference>
<evidence type="ECO:0000313" key="3">
    <source>
        <dbReference type="Proteomes" id="UP000195402"/>
    </source>
</evidence>
<keyword evidence="3" id="KW-1185">Reference proteome</keyword>
<dbReference type="AlphaFoldDB" id="A0A200R7V7"/>
<dbReference type="InterPro" id="IPR036397">
    <property type="entry name" value="RNaseH_sf"/>
</dbReference>
<dbReference type="Gene3D" id="3.30.420.10">
    <property type="entry name" value="Ribonuclease H-like superfamily/Ribonuclease H"/>
    <property type="match status" value="1"/>
</dbReference>
<dbReference type="InterPro" id="IPR052929">
    <property type="entry name" value="RNase_H-like_EbsB-rel"/>
</dbReference>
<comment type="caution">
    <text evidence="2">The sequence shown here is derived from an EMBL/GenBank/DDBJ whole genome shotgun (WGS) entry which is preliminary data.</text>
</comment>
<dbReference type="Pfam" id="PF13456">
    <property type="entry name" value="RVT_3"/>
    <property type="match status" value="1"/>
</dbReference>
<dbReference type="OrthoDB" id="1908212at2759"/>
<evidence type="ECO:0000313" key="2">
    <source>
        <dbReference type="EMBL" id="OVA18814.1"/>
    </source>
</evidence>
<dbReference type="STRING" id="56857.A0A200R7V7"/>
<gene>
    <name evidence="2" type="ORF">BVC80_7657g3</name>
</gene>
<dbReference type="CDD" id="cd06222">
    <property type="entry name" value="RNase_H_like"/>
    <property type="match status" value="1"/>
</dbReference>
<dbReference type="GO" id="GO:0003676">
    <property type="term" value="F:nucleic acid binding"/>
    <property type="evidence" value="ECO:0007669"/>
    <property type="project" value="InterPro"/>
</dbReference>
<sequence length="261" mass="29743">MHISSRINFQLQQEFPSLQHLLIEWLNYHDDFKTFNLGCCILWNIWKARNKCVFEHKNPDVSLVLRNAVKDFEEFHSLEIFVSDVTSIPLVPIPTLRSAYWIHPIQPYLKINIDGAFRDNSGAASAVAMDSFGCYQGCGTCWFPASSALIAEARAYLHGVQLAQRLHVSHCIIEGDAEAITRFLSGSEDGIPWQIRTIVLNIKFASQTFTDIRFTVVPREANIVAHELVQFAFQNHVTDWWSPTAPPDCISHSHHQDRVLV</sequence>
<protein>
    <recommendedName>
        <fullName evidence="1">RNase H type-1 domain-containing protein</fullName>
    </recommendedName>
</protein>
<organism evidence="2 3">
    <name type="scientific">Macleaya cordata</name>
    <name type="common">Five-seeded plume-poppy</name>
    <name type="synonym">Bocconia cordata</name>
    <dbReference type="NCBI Taxonomy" id="56857"/>
    <lineage>
        <taxon>Eukaryota</taxon>
        <taxon>Viridiplantae</taxon>
        <taxon>Streptophyta</taxon>
        <taxon>Embryophyta</taxon>
        <taxon>Tracheophyta</taxon>
        <taxon>Spermatophyta</taxon>
        <taxon>Magnoliopsida</taxon>
        <taxon>Ranunculales</taxon>
        <taxon>Papaveraceae</taxon>
        <taxon>Papaveroideae</taxon>
        <taxon>Macleaya</taxon>
    </lineage>
</organism>
<accession>A0A200R7V7</accession>